<protein>
    <recommendedName>
        <fullName evidence="7">Peptidase M24 domain-containing protein</fullName>
    </recommendedName>
</protein>
<evidence type="ECO:0000313" key="6">
    <source>
        <dbReference type="Proteomes" id="UP000177039"/>
    </source>
</evidence>
<dbReference type="PANTHER" id="PTHR46112">
    <property type="entry name" value="AMINOPEPTIDASE"/>
    <property type="match status" value="1"/>
</dbReference>
<dbReference type="PROSITE" id="PS00491">
    <property type="entry name" value="PROLINE_PEPTIDASE"/>
    <property type="match status" value="1"/>
</dbReference>
<dbReference type="Proteomes" id="UP000177039">
    <property type="component" value="Unassembled WGS sequence"/>
</dbReference>
<feature type="domain" description="Peptidase M24" evidence="3">
    <location>
        <begin position="153"/>
        <end position="365"/>
    </location>
</feature>
<evidence type="ECO:0008006" key="7">
    <source>
        <dbReference type="Google" id="ProtNLM"/>
    </source>
</evidence>
<evidence type="ECO:0000313" key="5">
    <source>
        <dbReference type="EMBL" id="OGD99431.1"/>
    </source>
</evidence>
<reference evidence="5 6" key="1">
    <citation type="journal article" date="2016" name="Nat. Commun.">
        <title>Thousands of microbial genomes shed light on interconnected biogeochemical processes in an aquifer system.</title>
        <authorList>
            <person name="Anantharaman K."/>
            <person name="Brown C.T."/>
            <person name="Hug L.A."/>
            <person name="Sharon I."/>
            <person name="Castelle C.J."/>
            <person name="Probst A.J."/>
            <person name="Thomas B.C."/>
            <person name="Singh A."/>
            <person name="Wilkins M.J."/>
            <person name="Karaoz U."/>
            <person name="Brodie E.L."/>
            <person name="Williams K.H."/>
            <person name="Hubbard S.S."/>
            <person name="Banfield J.F."/>
        </authorList>
    </citation>
    <scope>NUCLEOTIDE SEQUENCE [LARGE SCALE GENOMIC DNA]</scope>
</reference>
<dbReference type="InterPro" id="IPR001131">
    <property type="entry name" value="Peptidase_M24B_aminopep-P_CS"/>
</dbReference>
<dbReference type="Pfam" id="PF01321">
    <property type="entry name" value="Creatinase_N"/>
    <property type="match status" value="1"/>
</dbReference>
<proteinExistence type="predicted"/>
<dbReference type="SUPFAM" id="SSF55920">
    <property type="entry name" value="Creatinase/aminopeptidase"/>
    <property type="match status" value="1"/>
</dbReference>
<dbReference type="AlphaFoldDB" id="A0A1F5H5Q4"/>
<evidence type="ECO:0000256" key="1">
    <source>
        <dbReference type="ARBA" id="ARBA00022723"/>
    </source>
</evidence>
<dbReference type="InterPro" id="IPR001714">
    <property type="entry name" value="Pept_M24_MAP"/>
</dbReference>
<dbReference type="InterPro" id="IPR050659">
    <property type="entry name" value="Peptidase_M24B"/>
</dbReference>
<dbReference type="SUPFAM" id="SSF53092">
    <property type="entry name" value="Creatinase/prolidase N-terminal domain"/>
    <property type="match status" value="1"/>
</dbReference>
<dbReference type="Gene3D" id="3.90.230.10">
    <property type="entry name" value="Creatinase/methionine aminopeptidase superfamily"/>
    <property type="match status" value="1"/>
</dbReference>
<name>A0A1F5H5Q4_9BACT</name>
<sequence length="382" mass="43099">MTKGLQKLRSILDENKLDGFIVTNPTNIFYLAGFRGVSPQERESILIFNPRATLVVPRLYQKEAQSLALTELKVKIVSERNQIFNLAKNLLKDAKRIGFEQNDLKFGEYQEFMSSLGSDPQGFQKGPTLKKLIPFKNLIEDLRVIKTPDEIKRIEKAQIISQKAFEQLVKILKVGQTEEEIAEKLAQIIKSAGGHGLAFDSIVASGPDSGRPHYVTGKRKIKSGDILLLDFGAKFKGYHADLSRTIFIGKPKTHQRNIYMHVLAAQKSAVAKITHGLKTSAAYHVANNYFKKQKLHNYFLHSLGHGVGLEVHEKPHLRPTQTWFVQGRQTGFEDEELKENMVFSVEPGLYFPWGGVRIEDLVVIKNGKAKVLGKLQEEIVEI</sequence>
<dbReference type="GO" id="GO:0008235">
    <property type="term" value="F:metalloexopeptidase activity"/>
    <property type="evidence" value="ECO:0007669"/>
    <property type="project" value="UniProtKB-ARBA"/>
</dbReference>
<dbReference type="EMBL" id="MFBT01000016">
    <property type="protein sequence ID" value="OGD99431.1"/>
    <property type="molecule type" value="Genomic_DNA"/>
</dbReference>
<evidence type="ECO:0000256" key="2">
    <source>
        <dbReference type="ARBA" id="ARBA00022801"/>
    </source>
</evidence>
<dbReference type="InterPro" id="IPR036005">
    <property type="entry name" value="Creatinase/aminopeptidase-like"/>
</dbReference>
<evidence type="ECO:0000259" key="4">
    <source>
        <dbReference type="Pfam" id="PF01321"/>
    </source>
</evidence>
<dbReference type="GO" id="GO:0004177">
    <property type="term" value="F:aminopeptidase activity"/>
    <property type="evidence" value="ECO:0007669"/>
    <property type="project" value="UniProtKB-ARBA"/>
</dbReference>
<organism evidence="5 6">
    <name type="scientific">Candidatus Curtissbacteria bacterium RIFCSPLOWO2_01_FULL_42_50</name>
    <dbReference type="NCBI Taxonomy" id="1797730"/>
    <lineage>
        <taxon>Bacteria</taxon>
        <taxon>Candidatus Curtissiibacteriota</taxon>
    </lineage>
</organism>
<dbReference type="InterPro" id="IPR000994">
    <property type="entry name" value="Pept_M24"/>
</dbReference>
<dbReference type="Pfam" id="PF00557">
    <property type="entry name" value="Peptidase_M24"/>
    <property type="match status" value="1"/>
</dbReference>
<evidence type="ECO:0000259" key="3">
    <source>
        <dbReference type="Pfam" id="PF00557"/>
    </source>
</evidence>
<dbReference type="Gene3D" id="3.40.350.10">
    <property type="entry name" value="Creatinase/prolidase N-terminal domain"/>
    <property type="match status" value="1"/>
</dbReference>
<keyword evidence="1" id="KW-0479">Metal-binding</keyword>
<comment type="caution">
    <text evidence="5">The sequence shown here is derived from an EMBL/GenBank/DDBJ whole genome shotgun (WGS) entry which is preliminary data.</text>
</comment>
<dbReference type="GO" id="GO:0046872">
    <property type="term" value="F:metal ion binding"/>
    <property type="evidence" value="ECO:0007669"/>
    <property type="project" value="UniProtKB-KW"/>
</dbReference>
<dbReference type="PANTHER" id="PTHR46112:SF2">
    <property type="entry name" value="XAA-PRO AMINOPEPTIDASE P-RELATED"/>
    <property type="match status" value="1"/>
</dbReference>
<accession>A0A1F5H5Q4</accession>
<dbReference type="InterPro" id="IPR000587">
    <property type="entry name" value="Creatinase_N"/>
</dbReference>
<gene>
    <name evidence="5" type="ORF">A3B54_00865</name>
</gene>
<feature type="domain" description="Creatinase N-terminal" evidence="4">
    <location>
        <begin position="5"/>
        <end position="145"/>
    </location>
</feature>
<dbReference type="InterPro" id="IPR029149">
    <property type="entry name" value="Creatin/AminoP/Spt16_N"/>
</dbReference>
<dbReference type="PRINTS" id="PR00599">
    <property type="entry name" value="MAPEPTIDASE"/>
</dbReference>
<keyword evidence="2" id="KW-0378">Hydrolase</keyword>